<dbReference type="Gene3D" id="3.40.50.300">
    <property type="entry name" value="P-loop containing nucleotide triphosphate hydrolases"/>
    <property type="match status" value="2"/>
</dbReference>
<dbReference type="PANTHER" id="PTHR23077">
    <property type="entry name" value="AAA-FAMILY ATPASE"/>
    <property type="match status" value="1"/>
</dbReference>
<dbReference type="EMBL" id="CAXITT010000270">
    <property type="protein sequence ID" value="CAL1537655.1"/>
    <property type="molecule type" value="Genomic_DNA"/>
</dbReference>
<dbReference type="GO" id="GO:0005524">
    <property type="term" value="F:ATP binding"/>
    <property type="evidence" value="ECO:0007669"/>
    <property type="project" value="UniProtKB-KW"/>
</dbReference>
<dbReference type="SUPFAM" id="SSF52540">
    <property type="entry name" value="P-loop containing nucleoside triphosphate hydrolases"/>
    <property type="match status" value="2"/>
</dbReference>
<gene>
    <name evidence="3" type="ORF">GSLYS_00011557001</name>
</gene>
<evidence type="ECO:0000256" key="1">
    <source>
        <dbReference type="RuleBase" id="RU003651"/>
    </source>
</evidence>
<evidence type="ECO:0000313" key="3">
    <source>
        <dbReference type="EMBL" id="CAL1537655.1"/>
    </source>
</evidence>
<evidence type="ECO:0000313" key="4">
    <source>
        <dbReference type="Proteomes" id="UP001497497"/>
    </source>
</evidence>
<dbReference type="GO" id="GO:0097352">
    <property type="term" value="P:autophagosome maturation"/>
    <property type="evidence" value="ECO:0007669"/>
    <property type="project" value="TreeGrafter"/>
</dbReference>
<dbReference type="GO" id="GO:0030970">
    <property type="term" value="P:retrograde protein transport, ER to cytosol"/>
    <property type="evidence" value="ECO:0007669"/>
    <property type="project" value="TreeGrafter"/>
</dbReference>
<feature type="domain" description="AAA+ ATPase" evidence="2">
    <location>
        <begin position="416"/>
        <end position="582"/>
    </location>
</feature>
<keyword evidence="1" id="KW-0547">Nucleotide-binding</keyword>
<dbReference type="Gene3D" id="1.10.8.60">
    <property type="match status" value="2"/>
</dbReference>
<keyword evidence="4" id="KW-1185">Reference proteome</keyword>
<dbReference type="AlphaFoldDB" id="A0AAV2HVD6"/>
<dbReference type="GO" id="GO:0005634">
    <property type="term" value="C:nucleus"/>
    <property type="evidence" value="ECO:0007669"/>
    <property type="project" value="TreeGrafter"/>
</dbReference>
<dbReference type="GO" id="GO:0051228">
    <property type="term" value="P:mitotic spindle disassembly"/>
    <property type="evidence" value="ECO:0007669"/>
    <property type="project" value="TreeGrafter"/>
</dbReference>
<dbReference type="GO" id="GO:0016887">
    <property type="term" value="F:ATP hydrolysis activity"/>
    <property type="evidence" value="ECO:0007669"/>
    <property type="project" value="InterPro"/>
</dbReference>
<comment type="caution">
    <text evidence="3">The sequence shown here is derived from an EMBL/GenBank/DDBJ whole genome shotgun (WGS) entry which is preliminary data.</text>
</comment>
<sequence length="671" mass="74195">MAQIAIYEDIYSSEALCIYVHIILKNLRKYKTGYFGNEDNLKLCVRNVLLNKVIESGSSVNLSNSKLSKVYGITHVIITDCKTHSCVKNGIVTINTSIYIDSLQSEDFYNLKVNSAPVILCGVSQEVQQLCNYFKFNKSTLLNRPLGVLLHGPPGCGKTYLGQYLSQLCDGALIKIDGSDLFHPEYGSGALALKKLFNGAIVLSNEGPVVIFFDELDAICPRYENASLGNKQITAALITEMDYLHEKNIAQIFVVGATNTISSVNTALRRPGRFDKEVLINVPTKEQRTTILEELTVSLNMTKDNGAEAVSLSEIALWTAGYVISDLKTLCDEALTHAFDTNFNQAINTVIKRSDFLHALHKVIPTLRKNIGSVVDLQPVDWEDIGGLEEVKTEIRQSLEWPLLYPNALKRMDVTATKGILLYGPPGCCKTTLVRAAATSCHVTFLSLNGAQIYSPYVGESERLLSETFQKARALSPCILFFDEIESLIGKRSSGSGQSRVQERILATLLNEMDGIGASLDQKMDASIVHNHGDDEPTNKSQIINESSRIIVIGATNRPDMLDGAILRPGRLDKLIYVPPPNELSRRAILQIQTSCIPNNGLDLLELSKKTEFFSGADLKNLCKEAGLICLRLGLWQENKAIVTQEHFLKALDIVKPSLSEQILKQYCKEM</sequence>
<dbReference type="InterPro" id="IPR027417">
    <property type="entry name" value="P-loop_NTPase"/>
</dbReference>
<dbReference type="InterPro" id="IPR003959">
    <property type="entry name" value="ATPase_AAA_core"/>
</dbReference>
<dbReference type="Pfam" id="PF17862">
    <property type="entry name" value="AAA_lid_3"/>
    <property type="match status" value="1"/>
</dbReference>
<dbReference type="InterPro" id="IPR050168">
    <property type="entry name" value="AAA_ATPase_domain"/>
</dbReference>
<protein>
    <recommendedName>
        <fullName evidence="2">AAA+ ATPase domain-containing protein</fullName>
    </recommendedName>
</protein>
<comment type="similarity">
    <text evidence="1">Belongs to the AAA ATPase family.</text>
</comment>
<dbReference type="PANTHER" id="PTHR23077:SF194">
    <property type="entry name" value="ATPASE FAMILY GENE 2 PROTEIN HOMOLOG B"/>
    <property type="match status" value="1"/>
</dbReference>
<dbReference type="GO" id="GO:0031593">
    <property type="term" value="F:polyubiquitin modification-dependent protein binding"/>
    <property type="evidence" value="ECO:0007669"/>
    <property type="project" value="TreeGrafter"/>
</dbReference>
<feature type="domain" description="AAA+ ATPase" evidence="2">
    <location>
        <begin position="144"/>
        <end position="284"/>
    </location>
</feature>
<dbReference type="SMART" id="SM00382">
    <property type="entry name" value="AAA"/>
    <property type="match status" value="2"/>
</dbReference>
<dbReference type="Proteomes" id="UP001497497">
    <property type="component" value="Unassembled WGS sequence"/>
</dbReference>
<dbReference type="GO" id="GO:0034098">
    <property type="term" value="C:VCP-NPL4-UFD1 AAA ATPase complex"/>
    <property type="evidence" value="ECO:0007669"/>
    <property type="project" value="TreeGrafter"/>
</dbReference>
<name>A0AAV2HVD6_LYMST</name>
<reference evidence="3 4" key="1">
    <citation type="submission" date="2024-04" db="EMBL/GenBank/DDBJ databases">
        <authorList>
            <consortium name="Genoscope - CEA"/>
            <person name="William W."/>
        </authorList>
    </citation>
    <scope>NUCLEOTIDE SEQUENCE [LARGE SCALE GENOMIC DNA]</scope>
</reference>
<dbReference type="Pfam" id="PF00004">
    <property type="entry name" value="AAA"/>
    <property type="match status" value="2"/>
</dbReference>
<proteinExistence type="inferred from homology"/>
<accession>A0AAV2HVD6</accession>
<dbReference type="InterPro" id="IPR003960">
    <property type="entry name" value="ATPase_AAA_CS"/>
</dbReference>
<evidence type="ECO:0000259" key="2">
    <source>
        <dbReference type="SMART" id="SM00382"/>
    </source>
</evidence>
<dbReference type="InterPro" id="IPR041569">
    <property type="entry name" value="AAA_lid_3"/>
</dbReference>
<organism evidence="3 4">
    <name type="scientific">Lymnaea stagnalis</name>
    <name type="common">Great pond snail</name>
    <name type="synonym">Helix stagnalis</name>
    <dbReference type="NCBI Taxonomy" id="6523"/>
    <lineage>
        <taxon>Eukaryota</taxon>
        <taxon>Metazoa</taxon>
        <taxon>Spiralia</taxon>
        <taxon>Lophotrochozoa</taxon>
        <taxon>Mollusca</taxon>
        <taxon>Gastropoda</taxon>
        <taxon>Heterobranchia</taxon>
        <taxon>Euthyneura</taxon>
        <taxon>Panpulmonata</taxon>
        <taxon>Hygrophila</taxon>
        <taxon>Lymnaeoidea</taxon>
        <taxon>Lymnaeidae</taxon>
        <taxon>Lymnaea</taxon>
    </lineage>
</organism>
<dbReference type="GO" id="GO:0005829">
    <property type="term" value="C:cytosol"/>
    <property type="evidence" value="ECO:0007669"/>
    <property type="project" value="TreeGrafter"/>
</dbReference>
<dbReference type="InterPro" id="IPR003593">
    <property type="entry name" value="AAA+_ATPase"/>
</dbReference>
<dbReference type="PROSITE" id="PS00674">
    <property type="entry name" value="AAA"/>
    <property type="match status" value="1"/>
</dbReference>
<dbReference type="FunFam" id="3.40.50.300:FF:001440">
    <property type="entry name" value="ATPase, AAA family protein"/>
    <property type="match status" value="1"/>
</dbReference>
<keyword evidence="1" id="KW-0067">ATP-binding</keyword>